<dbReference type="PANTHER" id="PTHR22662">
    <property type="entry name" value="TIRAP"/>
    <property type="match status" value="1"/>
</dbReference>
<accession>A0A8S4BKW6</accession>
<dbReference type="AlphaFoldDB" id="A0A8S4BKW6"/>
<evidence type="ECO:0000256" key="1">
    <source>
        <dbReference type="SAM" id="MobiDB-lite"/>
    </source>
</evidence>
<feature type="domain" description="TIR" evidence="2">
    <location>
        <begin position="1"/>
        <end position="120"/>
    </location>
</feature>
<dbReference type="InterPro" id="IPR000157">
    <property type="entry name" value="TIR_dom"/>
</dbReference>
<protein>
    <submittedName>
        <fullName evidence="3">(Atlantic silverside) hypothetical protein</fullName>
    </submittedName>
</protein>
<dbReference type="GO" id="GO:2000343">
    <property type="term" value="P:positive regulation of chemokine (C-X-C motif) ligand 2 production"/>
    <property type="evidence" value="ECO:0007669"/>
    <property type="project" value="TreeGrafter"/>
</dbReference>
<evidence type="ECO:0000313" key="4">
    <source>
        <dbReference type="Proteomes" id="UP000677803"/>
    </source>
</evidence>
<dbReference type="GO" id="GO:0005886">
    <property type="term" value="C:plasma membrane"/>
    <property type="evidence" value="ECO:0007669"/>
    <property type="project" value="TreeGrafter"/>
</dbReference>
<dbReference type="Proteomes" id="UP000677803">
    <property type="component" value="Unassembled WGS sequence"/>
</dbReference>
<reference evidence="3" key="1">
    <citation type="submission" date="2021-05" db="EMBL/GenBank/DDBJ databases">
        <authorList>
            <person name="Tigano A."/>
        </authorList>
    </citation>
    <scope>NUCLEOTIDE SEQUENCE</scope>
</reference>
<dbReference type="SUPFAM" id="SSF52200">
    <property type="entry name" value="Toll/Interleukin receptor TIR domain"/>
    <property type="match status" value="1"/>
</dbReference>
<dbReference type="GO" id="GO:0032760">
    <property type="term" value="P:positive regulation of tumor necrosis factor production"/>
    <property type="evidence" value="ECO:0007669"/>
    <property type="project" value="TreeGrafter"/>
</dbReference>
<feature type="region of interest" description="Disordered" evidence="1">
    <location>
        <begin position="140"/>
        <end position="181"/>
    </location>
</feature>
<dbReference type="GO" id="GO:0005737">
    <property type="term" value="C:cytoplasm"/>
    <property type="evidence" value="ECO:0007669"/>
    <property type="project" value="TreeGrafter"/>
</dbReference>
<dbReference type="Pfam" id="PF13676">
    <property type="entry name" value="TIR_2"/>
    <property type="match status" value="1"/>
</dbReference>
<dbReference type="Gene3D" id="3.40.50.10140">
    <property type="entry name" value="Toll/interleukin-1 receptor homology (TIR) domain"/>
    <property type="match status" value="1"/>
</dbReference>
<sequence length="181" mass="20313">MEEAARLVLYLEAAPRSLRCFLWQRDSCPGSAIPAEFCQAVEDSHLRAFLITPSFVQDGWCNYMMHQALAEGPMSNRTIPMLRDLLHSQYPQELKFYYYIDLSKNKNGYSMVSKTVFLYLENLVKKEMELLGNSGSSNGCLKGGSSQEGKQSHCDPAGTPSPQEETRTTDQRSGGICCDHN</sequence>
<proteinExistence type="predicted"/>
<dbReference type="PROSITE" id="PS50104">
    <property type="entry name" value="TIR"/>
    <property type="match status" value="1"/>
</dbReference>
<organism evidence="3 4">
    <name type="scientific">Menidia menidia</name>
    <name type="common">Atlantic silverside</name>
    <dbReference type="NCBI Taxonomy" id="238744"/>
    <lineage>
        <taxon>Eukaryota</taxon>
        <taxon>Metazoa</taxon>
        <taxon>Chordata</taxon>
        <taxon>Craniata</taxon>
        <taxon>Vertebrata</taxon>
        <taxon>Euteleostomi</taxon>
        <taxon>Actinopterygii</taxon>
        <taxon>Neopterygii</taxon>
        <taxon>Teleostei</taxon>
        <taxon>Neoteleostei</taxon>
        <taxon>Acanthomorphata</taxon>
        <taxon>Ovalentaria</taxon>
        <taxon>Atherinomorphae</taxon>
        <taxon>Atheriniformes</taxon>
        <taxon>Atherinopsidae</taxon>
        <taxon>Menidiinae</taxon>
        <taxon>Menidia</taxon>
    </lineage>
</organism>
<evidence type="ECO:0000313" key="3">
    <source>
        <dbReference type="EMBL" id="CAG6006156.1"/>
    </source>
</evidence>
<gene>
    <name evidence="3" type="ORF">MMEN_LOCUS18616</name>
</gene>
<dbReference type="GO" id="GO:0034142">
    <property type="term" value="P:toll-like receptor 4 signaling pathway"/>
    <property type="evidence" value="ECO:0007669"/>
    <property type="project" value="TreeGrafter"/>
</dbReference>
<dbReference type="OrthoDB" id="9424455at2759"/>
<dbReference type="GO" id="GO:0035662">
    <property type="term" value="F:Toll-like receptor 4 binding"/>
    <property type="evidence" value="ECO:0007669"/>
    <property type="project" value="TreeGrafter"/>
</dbReference>
<name>A0A8S4BKW6_9TELE</name>
<dbReference type="PANTHER" id="PTHR22662:SF0">
    <property type="entry name" value="TOLL_INTERLEUKIN-1 RECEPTOR DOMAIN-CONTAINING ADAPTER PROTEIN"/>
    <property type="match status" value="1"/>
</dbReference>
<evidence type="ECO:0000259" key="2">
    <source>
        <dbReference type="PROSITE" id="PS50104"/>
    </source>
</evidence>
<dbReference type="GO" id="GO:0035663">
    <property type="term" value="F:Toll-like receptor 2 binding"/>
    <property type="evidence" value="ECO:0007669"/>
    <property type="project" value="TreeGrafter"/>
</dbReference>
<keyword evidence="4" id="KW-1185">Reference proteome</keyword>
<feature type="compositionally biased region" description="Polar residues" evidence="1">
    <location>
        <begin position="140"/>
        <end position="149"/>
    </location>
</feature>
<comment type="caution">
    <text evidence="3">The sequence shown here is derived from an EMBL/GenBank/DDBJ whole genome shotgun (WGS) entry which is preliminary data.</text>
</comment>
<dbReference type="GO" id="GO:0043123">
    <property type="term" value="P:positive regulation of canonical NF-kappaB signal transduction"/>
    <property type="evidence" value="ECO:0007669"/>
    <property type="project" value="TreeGrafter"/>
</dbReference>
<dbReference type="InterPro" id="IPR035897">
    <property type="entry name" value="Toll_tir_struct_dom_sf"/>
</dbReference>
<dbReference type="InterPro" id="IPR017279">
    <property type="entry name" value="Tol-interleuk_rcpt_adapt_Tirap"/>
</dbReference>
<dbReference type="EMBL" id="CAJRST010037777">
    <property type="protein sequence ID" value="CAG6006156.1"/>
    <property type="molecule type" value="Genomic_DNA"/>
</dbReference>